<proteinExistence type="predicted"/>
<dbReference type="EMBL" id="LLXZ01000096">
    <property type="protein sequence ID" value="KRR07914.1"/>
    <property type="molecule type" value="Genomic_DNA"/>
</dbReference>
<protein>
    <submittedName>
        <fullName evidence="1">Uncharacterized protein</fullName>
    </submittedName>
</protein>
<dbReference type="AlphaFoldDB" id="A0A0R3LJG2"/>
<evidence type="ECO:0000313" key="2">
    <source>
        <dbReference type="Proteomes" id="UP000050863"/>
    </source>
</evidence>
<keyword evidence="2" id="KW-1185">Reference proteome</keyword>
<organism evidence="1 2">
    <name type="scientific">Bradyrhizobium jicamae</name>
    <dbReference type="NCBI Taxonomy" id="280332"/>
    <lineage>
        <taxon>Bacteria</taxon>
        <taxon>Pseudomonadati</taxon>
        <taxon>Pseudomonadota</taxon>
        <taxon>Alphaproteobacteria</taxon>
        <taxon>Hyphomicrobiales</taxon>
        <taxon>Nitrobacteraceae</taxon>
        <taxon>Bradyrhizobium</taxon>
    </lineage>
</organism>
<reference evidence="1 2" key="1">
    <citation type="submission" date="2014-03" db="EMBL/GenBank/DDBJ databases">
        <title>Bradyrhizobium valentinum sp. nov., isolated from effective nodules of Lupinus mariae-josephae, a lupine endemic of basic-lime soils in Eastern Spain.</title>
        <authorList>
            <person name="Duran D."/>
            <person name="Rey L."/>
            <person name="Navarro A."/>
            <person name="Busquets A."/>
            <person name="Imperial J."/>
            <person name="Ruiz-Argueso T."/>
        </authorList>
    </citation>
    <scope>NUCLEOTIDE SEQUENCE [LARGE SCALE GENOMIC DNA]</scope>
    <source>
        <strain evidence="1 2">PAC68</strain>
    </source>
</reference>
<evidence type="ECO:0000313" key="1">
    <source>
        <dbReference type="EMBL" id="KRR07914.1"/>
    </source>
</evidence>
<name>A0A0R3LJG2_9BRAD</name>
<sequence>MEQTSPERRQASDSLVSTAFDKSWRFVETDPLLEHNTKELLRSRLRAYLELSLRNGEQDILHLANSAIWKLRIELGQRSDL</sequence>
<dbReference type="RefSeq" id="WP_057836062.1">
    <property type="nucleotide sequence ID" value="NZ_LLXZ01000096.1"/>
</dbReference>
<dbReference type="Proteomes" id="UP000050863">
    <property type="component" value="Unassembled WGS sequence"/>
</dbReference>
<comment type="caution">
    <text evidence="1">The sequence shown here is derived from an EMBL/GenBank/DDBJ whole genome shotgun (WGS) entry which is preliminary data.</text>
</comment>
<dbReference type="OrthoDB" id="8245408at2"/>
<accession>A0A0R3LJG2</accession>
<gene>
    <name evidence="1" type="ORF">CQ12_25270</name>
</gene>